<gene>
    <name evidence="1" type="ORF">D3P08_21500</name>
</gene>
<proteinExistence type="predicted"/>
<dbReference type="AlphaFoldDB" id="A0A3A1UQQ0"/>
<dbReference type="InterPro" id="IPR026838">
    <property type="entry name" value="YheC/D"/>
</dbReference>
<evidence type="ECO:0000313" key="1">
    <source>
        <dbReference type="EMBL" id="RIX50126.1"/>
    </source>
</evidence>
<evidence type="ECO:0008006" key="3">
    <source>
        <dbReference type="Google" id="ProtNLM"/>
    </source>
</evidence>
<dbReference type="EMBL" id="QXQA01000016">
    <property type="protein sequence ID" value="RIX50126.1"/>
    <property type="molecule type" value="Genomic_DNA"/>
</dbReference>
<reference evidence="1 2" key="1">
    <citation type="submission" date="2018-09" db="EMBL/GenBank/DDBJ databases">
        <title>Paenibacillus aracenensis nov. sp. isolated from a cave in southern Spain.</title>
        <authorList>
            <person name="Jurado V."/>
            <person name="Gutierrez-Patricio S."/>
            <person name="Gonzalez-Pimentel J.L."/>
            <person name="Miller A.Z."/>
            <person name="Laiz L."/>
            <person name="Saiz-Jimenez C."/>
        </authorList>
    </citation>
    <scope>NUCLEOTIDE SEQUENCE [LARGE SCALE GENOMIC DNA]</scope>
    <source>
        <strain evidence="1 2">DSM 22867</strain>
    </source>
</reference>
<name>A0A3A1UQQ0_9BACL</name>
<dbReference type="Pfam" id="PF14398">
    <property type="entry name" value="ATPgrasp_YheCD"/>
    <property type="match status" value="1"/>
</dbReference>
<dbReference type="Proteomes" id="UP000266482">
    <property type="component" value="Unassembled WGS sequence"/>
</dbReference>
<comment type="caution">
    <text evidence="1">The sequence shown here is derived from an EMBL/GenBank/DDBJ whole genome shotgun (WGS) entry which is preliminary data.</text>
</comment>
<dbReference type="RefSeq" id="WP_119602175.1">
    <property type="nucleotide sequence ID" value="NZ_QXQA01000016.1"/>
</dbReference>
<sequence>MAARDSNVTIGIGVTYPRHDLIQARLLRYGSDDVDFIRFGPNDILFSSREVSGYKAKIDRVRGKVSWIWGMYPVPDVIYLDGRVEQEMVQRMVQLIGKNVFNSFTFDKLEGHELLRQDPLLSRHLPDACSVYAGEGLNPDVDHFLRRHREVYVKPADGASGKGVFVVRLGEDGQVHVSSFEQGEKAYPNLWEWLPKLKPGWPYIMQQSITTVRWYGLPTDIRLNMCKNGEGKWEEAFLMSRAALSGDYIRLNHYRMLLRRDFPDLFMRIKKSSEEIEAEILKVGHRICGFFDESGHHMADLGIDLGIDGSGKVWIFEVNPLPYPYTMAFGDMSLIRPLEYARFLARRSLPQH</sequence>
<keyword evidence="2" id="KW-1185">Reference proteome</keyword>
<dbReference type="SUPFAM" id="SSF56059">
    <property type="entry name" value="Glutathione synthetase ATP-binding domain-like"/>
    <property type="match status" value="1"/>
</dbReference>
<dbReference type="OrthoDB" id="7869153at2"/>
<organism evidence="1 2">
    <name type="scientific">Paenibacillus nanensis</name>
    <dbReference type="NCBI Taxonomy" id="393251"/>
    <lineage>
        <taxon>Bacteria</taxon>
        <taxon>Bacillati</taxon>
        <taxon>Bacillota</taxon>
        <taxon>Bacilli</taxon>
        <taxon>Bacillales</taxon>
        <taxon>Paenibacillaceae</taxon>
        <taxon>Paenibacillus</taxon>
    </lineage>
</organism>
<accession>A0A3A1UQQ0</accession>
<protein>
    <recommendedName>
        <fullName evidence="3">YheC/YheD family protein</fullName>
    </recommendedName>
</protein>
<evidence type="ECO:0000313" key="2">
    <source>
        <dbReference type="Proteomes" id="UP000266482"/>
    </source>
</evidence>